<dbReference type="PROSITE" id="PS50005">
    <property type="entry name" value="TPR"/>
    <property type="match status" value="2"/>
</dbReference>
<keyword evidence="4" id="KW-0328">Glycosyltransferase</keyword>
<evidence type="ECO:0000256" key="6">
    <source>
        <dbReference type="ARBA" id="ARBA00022737"/>
    </source>
</evidence>
<dbReference type="InterPro" id="IPR019734">
    <property type="entry name" value="TPR_rpt"/>
</dbReference>
<dbReference type="GO" id="GO:0097363">
    <property type="term" value="F:protein O-acetylglucosaminyltransferase activity"/>
    <property type="evidence" value="ECO:0007669"/>
    <property type="project" value="UniProtKB-EC"/>
</dbReference>
<dbReference type="Gene3D" id="3.40.50.11380">
    <property type="match status" value="1"/>
</dbReference>
<evidence type="ECO:0000256" key="1">
    <source>
        <dbReference type="ARBA" id="ARBA00004922"/>
    </source>
</evidence>
<evidence type="ECO:0000259" key="8">
    <source>
        <dbReference type="Pfam" id="PF13844"/>
    </source>
</evidence>
<keyword evidence="6" id="KW-0677">Repeat</keyword>
<dbReference type="InterPro" id="IPR029489">
    <property type="entry name" value="OGT/SEC/SPY_C"/>
</dbReference>
<evidence type="ECO:0000256" key="3">
    <source>
        <dbReference type="ARBA" id="ARBA00011970"/>
    </source>
</evidence>
<evidence type="ECO:0000256" key="2">
    <source>
        <dbReference type="ARBA" id="ARBA00005386"/>
    </source>
</evidence>
<dbReference type="EC" id="2.4.1.255" evidence="3"/>
<sequence length="772" mass="90150">MTSLDTNNLNQLSESSYLETITDIETYLSENKYLKEIYESAQQTLLNEKRIDNNKYIECIKRTNVLIKYLDELNPFVIQRYKEEIKTTYYISAELLTRTVGLQMNRSNFNTNEKNTLYVSIAHLRKTLSLEPFHKRAMELFKLIFLYLTIFNANADENIALLNQILVVDPCDYQLHYNLGFMYHRVNKLDSSVYHYKLAIGLLDLMLANCKLDNKKDDDPGLVVLKQFKVKCLNGIGSVYFTIQDRDTSLYYFNLAYEIDPLDPDVNNQIGVVYTELRYTDKAIEHYMKGIENYQRAHISVDKDMLIASMYMNMGLAKCYECDFIGAIEGYNRALKYKPRLSLAYQNKLLDSNYISHLIEDPMYIARIHKAINKIYPVVIDDYKISCPDYKVKTEILNSKSRTDLIKSNGKINIGFVSGDFICHPVAYFLHSILKYINYDLFNVTCYSVKIVELKGMFPKCNWAVVKNLSNEAFKQRIQKDNIDILFDMSAHTGDNRLDTFVLKPAPIQISYCGYPNSSGIKSMDYRITDKYCDSEKSQKYYQEKFIFMDKTFLAYTPSMGIENIPELTEQPLVKNDYITFGSFNRYNKINSMVIGVWEKILKAIPNARFVIKTKEFLTPKLRKQFLDTFKDKSVLERVDILPYSDTYTEHLPDYNKMDIALDTFPYSGTTTSCESLMMGVPVLTIFDNVRHYHSQNVTTSLMKNCGLDEYVTMSQEEYINKAVYFSKNLDKLHNLKADVRQSFVNSPICNYTEFVDEFEEKLFTLYKKHKW</sequence>
<feature type="domain" description="O-GlcNAc transferase C-terminal" evidence="8">
    <location>
        <begin position="402"/>
        <end position="554"/>
    </location>
</feature>
<evidence type="ECO:0000256" key="5">
    <source>
        <dbReference type="ARBA" id="ARBA00022679"/>
    </source>
</evidence>
<dbReference type="AlphaFoldDB" id="A0A6C0AM29"/>
<feature type="domain" description="O-GlcNAc transferase C-terminal" evidence="8">
    <location>
        <begin position="575"/>
        <end position="757"/>
    </location>
</feature>
<dbReference type="InterPro" id="IPR051939">
    <property type="entry name" value="Glycosyltr_41/O-GlcNAc_trsf"/>
</dbReference>
<keyword evidence="7" id="KW-0802">TPR repeat</keyword>
<organism evidence="9">
    <name type="scientific">viral metagenome</name>
    <dbReference type="NCBI Taxonomy" id="1070528"/>
    <lineage>
        <taxon>unclassified sequences</taxon>
        <taxon>metagenomes</taxon>
        <taxon>organismal metagenomes</taxon>
    </lineage>
</organism>
<evidence type="ECO:0000313" key="9">
    <source>
        <dbReference type="EMBL" id="QHS80543.1"/>
    </source>
</evidence>
<dbReference type="Gene3D" id="3.40.50.2000">
    <property type="entry name" value="Glycogen Phosphorylase B"/>
    <property type="match status" value="1"/>
</dbReference>
<dbReference type="Gene3D" id="1.25.40.10">
    <property type="entry name" value="Tetratricopeptide repeat domain"/>
    <property type="match status" value="2"/>
</dbReference>
<dbReference type="PANTHER" id="PTHR44835">
    <property type="entry name" value="UDP-N-ACETYLGLUCOSAMINE--PEPTIDE N-ACETYLGLUCOSAMINYLTRANSFERASE SPINDLY-RELATED"/>
    <property type="match status" value="1"/>
</dbReference>
<proteinExistence type="inferred from homology"/>
<dbReference type="PANTHER" id="PTHR44835:SF1">
    <property type="entry name" value="PROTEIN O-GLCNAC TRANSFERASE"/>
    <property type="match status" value="1"/>
</dbReference>
<comment type="similarity">
    <text evidence="2">Belongs to the glycosyltransferase 41 family. O-GlcNAc transferase subfamily.</text>
</comment>
<evidence type="ECO:0000256" key="7">
    <source>
        <dbReference type="ARBA" id="ARBA00022803"/>
    </source>
</evidence>
<keyword evidence="5" id="KW-0808">Transferase</keyword>
<dbReference type="SUPFAM" id="SSF48452">
    <property type="entry name" value="TPR-like"/>
    <property type="match status" value="1"/>
</dbReference>
<dbReference type="Pfam" id="PF13844">
    <property type="entry name" value="Glyco_transf_41"/>
    <property type="match status" value="2"/>
</dbReference>
<name>A0A6C0AM29_9ZZZZ</name>
<comment type="pathway">
    <text evidence="1">Protein modification; protein glycosylation.</text>
</comment>
<evidence type="ECO:0000256" key="4">
    <source>
        <dbReference type="ARBA" id="ARBA00022676"/>
    </source>
</evidence>
<reference evidence="9" key="1">
    <citation type="journal article" date="2020" name="Nature">
        <title>Giant virus diversity and host interactions through global metagenomics.</title>
        <authorList>
            <person name="Schulz F."/>
            <person name="Roux S."/>
            <person name="Paez-Espino D."/>
            <person name="Jungbluth S."/>
            <person name="Walsh D.A."/>
            <person name="Denef V.J."/>
            <person name="McMahon K.D."/>
            <person name="Konstantinidis K.T."/>
            <person name="Eloe-Fadrosh E.A."/>
            <person name="Kyrpides N.C."/>
            <person name="Woyke T."/>
        </authorList>
    </citation>
    <scope>NUCLEOTIDE SEQUENCE</scope>
    <source>
        <strain evidence="9">GVMAG-S-1091796-13</strain>
    </source>
</reference>
<dbReference type="InterPro" id="IPR011990">
    <property type="entry name" value="TPR-like_helical_dom_sf"/>
</dbReference>
<accession>A0A6C0AM29</accession>
<protein>
    <recommendedName>
        <fullName evidence="3">protein O-GlcNAc transferase</fullName>
        <ecNumber evidence="3">2.4.1.255</ecNumber>
    </recommendedName>
</protein>
<dbReference type="SMART" id="SM00028">
    <property type="entry name" value="TPR"/>
    <property type="match status" value="4"/>
</dbReference>
<dbReference type="EMBL" id="MN740714">
    <property type="protein sequence ID" value="QHS80543.1"/>
    <property type="molecule type" value="Genomic_DNA"/>
</dbReference>